<gene>
    <name evidence="2" type="primary">LOC113868976</name>
</gene>
<reference evidence="2" key="2">
    <citation type="submission" date="2025-08" db="UniProtKB">
        <authorList>
            <consortium name="RefSeq"/>
        </authorList>
    </citation>
    <scope>IDENTIFICATION</scope>
    <source>
        <tissue evidence="2">Young leaves</tissue>
    </source>
</reference>
<evidence type="ECO:0000313" key="1">
    <source>
        <dbReference type="Proteomes" id="UP000694853"/>
    </source>
</evidence>
<dbReference type="Pfam" id="PF06880">
    <property type="entry name" value="DUF1262"/>
    <property type="match status" value="1"/>
</dbReference>
<dbReference type="Proteomes" id="UP000694853">
    <property type="component" value="Unplaced"/>
</dbReference>
<protein>
    <submittedName>
        <fullName evidence="2">Uncharacterized protein LOC113868976</fullName>
    </submittedName>
</protein>
<accession>A0A8B8LX28</accession>
<dbReference type="GeneID" id="113868976"/>
<dbReference type="PANTHER" id="PTHR31050:SF7">
    <property type="entry name" value="DUF1262 FAMILY PROTEIN"/>
    <property type="match status" value="1"/>
</dbReference>
<dbReference type="PANTHER" id="PTHR31050">
    <property type="entry name" value="OS08G0413200 PROTEIN"/>
    <property type="match status" value="1"/>
</dbReference>
<reference evidence="1" key="1">
    <citation type="journal article" date="2019" name="Toxins">
        <title>Detection of Abrin-Like and Prepropulchellin-Like Toxin Genes and Transcripts Using Whole Genome Sequencing and Full-Length Transcript Sequencing of Abrus precatorius.</title>
        <authorList>
            <person name="Hovde B.T."/>
            <person name="Daligault H.E."/>
            <person name="Hanschen E.R."/>
            <person name="Kunde Y.A."/>
            <person name="Johnson M.B."/>
            <person name="Starkenburg S.R."/>
            <person name="Johnson S.L."/>
        </authorList>
    </citation>
    <scope>NUCLEOTIDE SEQUENCE [LARGE SCALE GENOMIC DNA]</scope>
</reference>
<keyword evidence="1" id="KW-1185">Reference proteome</keyword>
<evidence type="ECO:0000313" key="2">
    <source>
        <dbReference type="RefSeq" id="XP_027360825.1"/>
    </source>
</evidence>
<dbReference type="KEGG" id="aprc:113868976"/>
<dbReference type="AlphaFoldDB" id="A0A8B8LX28"/>
<dbReference type="InterPro" id="IPR010683">
    <property type="entry name" value="DUF1262"/>
</dbReference>
<proteinExistence type="predicted"/>
<dbReference type="RefSeq" id="XP_027360825.1">
    <property type="nucleotide sequence ID" value="XM_027505024.1"/>
</dbReference>
<sequence>MYMTRPLSMYKRNPAALSDPPPIGPNSGYLVIFDEEAQTYSCFGLCKDNSIEDLPFPQNKNLTINYSSDDEEALFVPVLNKPLSSNHYYVIRRTGKHQGQASTSSKEENMDTCLCCSYVRDVKPKPLDPSDDYQQVEIIKKNYGFHAKSVAPDGIPPGLLREKGWTVYAQSPNNYHLGEALGSNDSLRAKFPDFNFPLSNDCSKSVVVGKWYCPFMFVKEGMTLKEQMKKSVFYELTLEQRWEKIFSKENGDNGKDHAVLVDVVVQTKSAKVVGREDVWDENGVDNDRVMWFKDVGSKTTSVGLSMEIVEGMKWEQEKVGWIGGRERQVRVERVEEFGGINSWNKFGCYVLVESFVFKRMDRTLLLTCDYRHTHQIRCKWE</sequence>
<name>A0A8B8LX28_ABRPR</name>
<organism evidence="1 2">
    <name type="scientific">Abrus precatorius</name>
    <name type="common">Indian licorice</name>
    <name type="synonym">Glycine abrus</name>
    <dbReference type="NCBI Taxonomy" id="3816"/>
    <lineage>
        <taxon>Eukaryota</taxon>
        <taxon>Viridiplantae</taxon>
        <taxon>Streptophyta</taxon>
        <taxon>Embryophyta</taxon>
        <taxon>Tracheophyta</taxon>
        <taxon>Spermatophyta</taxon>
        <taxon>Magnoliopsida</taxon>
        <taxon>eudicotyledons</taxon>
        <taxon>Gunneridae</taxon>
        <taxon>Pentapetalae</taxon>
        <taxon>rosids</taxon>
        <taxon>fabids</taxon>
        <taxon>Fabales</taxon>
        <taxon>Fabaceae</taxon>
        <taxon>Papilionoideae</taxon>
        <taxon>50 kb inversion clade</taxon>
        <taxon>NPAAA clade</taxon>
        <taxon>indigoferoid/millettioid clade</taxon>
        <taxon>Abreae</taxon>
        <taxon>Abrus</taxon>
    </lineage>
</organism>